<organism evidence="2 3">
    <name type="scientific">Hyphococcus aureus</name>
    <dbReference type="NCBI Taxonomy" id="2666033"/>
    <lineage>
        <taxon>Bacteria</taxon>
        <taxon>Pseudomonadati</taxon>
        <taxon>Pseudomonadota</taxon>
        <taxon>Alphaproteobacteria</taxon>
        <taxon>Parvularculales</taxon>
        <taxon>Parvularculaceae</taxon>
        <taxon>Hyphococcus</taxon>
    </lineage>
</organism>
<evidence type="ECO:0000313" key="2">
    <source>
        <dbReference type="EMBL" id="MFC6036205.1"/>
    </source>
</evidence>
<dbReference type="InterPro" id="IPR038728">
    <property type="entry name" value="YkvI-like"/>
</dbReference>
<feature type="transmembrane region" description="Helical" evidence="1">
    <location>
        <begin position="44"/>
        <end position="64"/>
    </location>
</feature>
<dbReference type="EMBL" id="JBHPON010000002">
    <property type="protein sequence ID" value="MFC6036205.1"/>
    <property type="molecule type" value="Genomic_DNA"/>
</dbReference>
<feature type="transmembrane region" description="Helical" evidence="1">
    <location>
        <begin position="149"/>
        <end position="167"/>
    </location>
</feature>
<evidence type="ECO:0000256" key="1">
    <source>
        <dbReference type="SAM" id="Phobius"/>
    </source>
</evidence>
<accession>A0ABW1KVR2</accession>
<feature type="transmembrane region" description="Helical" evidence="1">
    <location>
        <begin position="119"/>
        <end position="137"/>
    </location>
</feature>
<keyword evidence="1" id="KW-1133">Transmembrane helix</keyword>
<name>A0ABW1KVR2_9PROT</name>
<keyword evidence="3" id="KW-1185">Reference proteome</keyword>
<dbReference type="PANTHER" id="PTHR37814:SF1">
    <property type="entry name" value="MEMBRANE PROTEIN"/>
    <property type="match status" value="1"/>
</dbReference>
<keyword evidence="1" id="KW-0472">Membrane</keyword>
<feature type="transmembrane region" description="Helical" evidence="1">
    <location>
        <begin position="259"/>
        <end position="282"/>
    </location>
</feature>
<protein>
    <recommendedName>
        <fullName evidence="4">Membrane protein YkvI</fullName>
    </recommendedName>
</protein>
<feature type="transmembrane region" description="Helical" evidence="1">
    <location>
        <begin position="7"/>
        <end position="24"/>
    </location>
</feature>
<dbReference type="PANTHER" id="PTHR37814">
    <property type="entry name" value="CONSERVED MEMBRANE PROTEIN"/>
    <property type="match status" value="1"/>
</dbReference>
<gene>
    <name evidence="2" type="ORF">ACFMB1_11675</name>
</gene>
<feature type="transmembrane region" description="Helical" evidence="1">
    <location>
        <begin position="303"/>
        <end position="326"/>
    </location>
</feature>
<evidence type="ECO:0008006" key="4">
    <source>
        <dbReference type="Google" id="ProtNLM"/>
    </source>
</evidence>
<feature type="transmembrane region" description="Helical" evidence="1">
    <location>
        <begin position="217"/>
        <end position="239"/>
    </location>
</feature>
<dbReference type="RefSeq" id="WP_379882565.1">
    <property type="nucleotide sequence ID" value="NZ_JBHPON010000002.1"/>
</dbReference>
<comment type="caution">
    <text evidence="2">The sequence shown here is derived from an EMBL/GenBank/DDBJ whole genome shotgun (WGS) entry which is preliminary data.</text>
</comment>
<reference evidence="2 3" key="1">
    <citation type="submission" date="2024-09" db="EMBL/GenBank/DDBJ databases">
        <authorList>
            <person name="Zhang Z.-H."/>
        </authorList>
    </citation>
    <scope>NUCLEOTIDE SEQUENCE [LARGE SCALE GENOMIC DNA]</scope>
    <source>
        <strain evidence="2 3">HHTR114</strain>
    </source>
</reference>
<proteinExistence type="predicted"/>
<feature type="transmembrane region" description="Helical" evidence="1">
    <location>
        <begin position="187"/>
        <end position="205"/>
    </location>
</feature>
<dbReference type="Proteomes" id="UP001596116">
    <property type="component" value="Unassembled WGS sequence"/>
</dbReference>
<feature type="transmembrane region" description="Helical" evidence="1">
    <location>
        <begin position="85"/>
        <end position="107"/>
    </location>
</feature>
<sequence length="367" mass="39838">MKKFIQRYLLPGAIFQSVVIGGGYGTGRELAEFFMPHGPLGGLFSMMVATAIWGTVLAASFEFARVTGSYDYRSFFRNLLGPFWILFEIAFLLFMVIVLSVIGAAAGELAHAAWGLPKFAGSGGFLLAVIVLVFYGSNLVAGFLSVWSLLLYVVYFIFLATTLAKAGNVAIANLSTQQVTPGWLWDGVRYAGYNMSVVPVVLFAIRPLKTRRQALTSGYLAGIIAIAPAVFFFIAMTAYYPDITSAALPASYILDALGIFWLTILFQVMLLGTFVETGAGLIHSVNERIAANFEERGAQMSRFVRPAVAFVMLTVSILLAMSVGLVDLIAKGYGILTYVFIAIFILPLLTVGVWKIMQADKRSKTAG</sequence>
<feature type="transmembrane region" description="Helical" evidence="1">
    <location>
        <begin position="332"/>
        <end position="354"/>
    </location>
</feature>
<evidence type="ECO:0000313" key="3">
    <source>
        <dbReference type="Proteomes" id="UP001596116"/>
    </source>
</evidence>
<keyword evidence="1" id="KW-0812">Transmembrane</keyword>